<dbReference type="NCBIfam" id="TIGR02050">
    <property type="entry name" value="gshA_cyan_rel"/>
    <property type="match status" value="1"/>
</dbReference>
<evidence type="ECO:0000256" key="1">
    <source>
        <dbReference type="ARBA" id="ARBA00022598"/>
    </source>
</evidence>
<proteinExistence type="inferred from homology"/>
<dbReference type="SUPFAM" id="SSF55931">
    <property type="entry name" value="Glutamine synthetase/guanido kinase"/>
    <property type="match status" value="1"/>
</dbReference>
<dbReference type="InterPro" id="IPR006336">
    <property type="entry name" value="GCS2"/>
</dbReference>
<dbReference type="InterPro" id="IPR011793">
    <property type="entry name" value="YbdK"/>
</dbReference>
<dbReference type="Proteomes" id="UP000809431">
    <property type="component" value="Unassembled WGS sequence"/>
</dbReference>
<evidence type="ECO:0000256" key="3">
    <source>
        <dbReference type="ARBA" id="ARBA00022840"/>
    </source>
</evidence>
<dbReference type="InterPro" id="IPR014746">
    <property type="entry name" value="Gln_synth/guanido_kin_cat_dom"/>
</dbReference>
<dbReference type="EC" id="6.3.2.2" evidence="4"/>
<evidence type="ECO:0000256" key="2">
    <source>
        <dbReference type="ARBA" id="ARBA00022741"/>
    </source>
</evidence>
<dbReference type="PANTHER" id="PTHR36510:SF1">
    <property type="entry name" value="GLUTAMATE--CYSTEINE LIGASE 2-RELATED"/>
    <property type="match status" value="1"/>
</dbReference>
<keyword evidence="6" id="KW-1185">Reference proteome</keyword>
<comment type="caution">
    <text evidence="5">The sequence shown here is derived from an EMBL/GenBank/DDBJ whole genome shotgun (WGS) entry which is preliminary data.</text>
</comment>
<name>A0ABS2BKQ8_9NEIS</name>
<dbReference type="EMBL" id="JAESND010000004">
    <property type="protein sequence ID" value="MBM3116173.1"/>
    <property type="molecule type" value="Genomic_DNA"/>
</dbReference>
<dbReference type="Pfam" id="PF04107">
    <property type="entry name" value="GCS2"/>
    <property type="match status" value="1"/>
</dbReference>
<reference evidence="5 6" key="1">
    <citation type="submission" date="2021-01" db="EMBL/GenBank/DDBJ databases">
        <title>Draft Genome Sequence and Polyhydroxyalkanoate Biosynthetic Potential of Jeongeupia naejangsanensis Type Strain DSM 24253.</title>
        <authorList>
            <person name="Turrini P."/>
            <person name="Artuso I."/>
            <person name="Lugli G.A."/>
            <person name="Frangipani E."/>
            <person name="Ventura M."/>
            <person name="Visca P."/>
        </authorList>
    </citation>
    <scope>NUCLEOTIDE SEQUENCE [LARGE SCALE GENOMIC DNA]</scope>
    <source>
        <strain evidence="5 6">DSM 24253</strain>
    </source>
</reference>
<comment type="catalytic activity">
    <reaction evidence="4">
        <text>L-cysteine + L-glutamate + ATP = gamma-L-glutamyl-L-cysteine + ADP + phosphate + H(+)</text>
        <dbReference type="Rhea" id="RHEA:13285"/>
        <dbReference type="ChEBI" id="CHEBI:15378"/>
        <dbReference type="ChEBI" id="CHEBI:29985"/>
        <dbReference type="ChEBI" id="CHEBI:30616"/>
        <dbReference type="ChEBI" id="CHEBI:35235"/>
        <dbReference type="ChEBI" id="CHEBI:43474"/>
        <dbReference type="ChEBI" id="CHEBI:58173"/>
        <dbReference type="ChEBI" id="CHEBI:456216"/>
        <dbReference type="EC" id="6.3.2.2"/>
    </reaction>
</comment>
<accession>A0ABS2BKQ8</accession>
<evidence type="ECO:0000313" key="6">
    <source>
        <dbReference type="Proteomes" id="UP000809431"/>
    </source>
</evidence>
<dbReference type="Gene3D" id="3.30.590.20">
    <property type="match status" value="1"/>
</dbReference>
<comment type="similarity">
    <text evidence="4">Belongs to the glutamate--cysteine ligase type 2 family. YbdK subfamily.</text>
</comment>
<sequence length="381" mass="42505">MSLPPFQSAGLLTLGIELELMLLDPQTLELSAGALNLLDLMRMHADKRFFFCPEITQTMIEYNSGVHGRWHELLDELRAMRRYLLPLADECGLRISGGGTHAFRYWNDQEFFPKERYLDLGEKYGYLSKQFTVFGMHVHIGVGGDGDRAIELIRSVSPWIPLLIALSVASPFQDGFDTGFACSRLHSLTSFPYAGAMPPFADWAECRDYVDGLTGLGIVGSIKDFYWDIRPKSEFGTVEFRIFDTPLTVEIAAGLAGLVQLLCAYYLARPAPSPVYDVYPYNRFQACRYGLAGDMVDPWTGVRAGYLDMAKQLLDRLTPLAREFDAGKVLHVYREKLEPGLSQADHQRVVAADGGLSRLMRWQADCFASGAVASDGAAQTR</sequence>
<dbReference type="GO" id="GO:0004357">
    <property type="term" value="F:glutamate-cysteine ligase activity"/>
    <property type="evidence" value="ECO:0007669"/>
    <property type="project" value="UniProtKB-EC"/>
</dbReference>
<comment type="function">
    <text evidence="4">ATP-dependent carboxylate-amine ligase which exhibits weak glutamate--cysteine ligase activity.</text>
</comment>
<keyword evidence="2 4" id="KW-0547">Nucleotide-binding</keyword>
<protein>
    <recommendedName>
        <fullName evidence="4">Putative glutamate--cysteine ligase 2</fullName>
        <ecNumber evidence="4">6.3.2.2</ecNumber>
    </recommendedName>
    <alternativeName>
        <fullName evidence="4">Gamma-glutamylcysteine synthetase 2</fullName>
        <shortName evidence="4">GCS 2</shortName>
        <shortName evidence="4">Gamma-GCS 2</shortName>
    </alternativeName>
</protein>
<evidence type="ECO:0000256" key="4">
    <source>
        <dbReference type="HAMAP-Rule" id="MF_01609"/>
    </source>
</evidence>
<keyword evidence="3 4" id="KW-0067">ATP-binding</keyword>
<keyword evidence="1 4" id="KW-0436">Ligase</keyword>
<dbReference type="InterPro" id="IPR050141">
    <property type="entry name" value="GCL_type2/YbdK_subfam"/>
</dbReference>
<evidence type="ECO:0000313" key="5">
    <source>
        <dbReference type="EMBL" id="MBM3116173.1"/>
    </source>
</evidence>
<dbReference type="RefSeq" id="WP_203538306.1">
    <property type="nucleotide sequence ID" value="NZ_JAESND010000004.1"/>
</dbReference>
<dbReference type="PANTHER" id="PTHR36510">
    <property type="entry name" value="GLUTAMATE--CYSTEINE LIGASE 2-RELATED"/>
    <property type="match status" value="1"/>
</dbReference>
<gene>
    <name evidence="5" type="ORF">JMJ54_10030</name>
</gene>
<organism evidence="5 6">
    <name type="scientific">Jeongeupia naejangsanensis</name>
    <dbReference type="NCBI Taxonomy" id="613195"/>
    <lineage>
        <taxon>Bacteria</taxon>
        <taxon>Pseudomonadati</taxon>
        <taxon>Pseudomonadota</taxon>
        <taxon>Betaproteobacteria</taxon>
        <taxon>Neisseriales</taxon>
        <taxon>Chitinibacteraceae</taxon>
        <taxon>Jeongeupia</taxon>
    </lineage>
</organism>
<dbReference type="HAMAP" id="MF_01609">
    <property type="entry name" value="Glu_cys_ligase_2"/>
    <property type="match status" value="1"/>
</dbReference>